<feature type="domain" description="PucR C-terminal helix-turn-helix" evidence="3">
    <location>
        <begin position="495"/>
        <end position="553"/>
    </location>
</feature>
<evidence type="ECO:0000313" key="6">
    <source>
        <dbReference type="Proteomes" id="UP000529861"/>
    </source>
</evidence>
<comment type="caution">
    <text evidence="5">The sequence shown here is derived from an EMBL/GenBank/DDBJ whole genome shotgun (WGS) entry which is preliminary data.</text>
</comment>
<dbReference type="EMBL" id="JABEQB010000003">
    <property type="protein sequence ID" value="NNG65905.1"/>
    <property type="molecule type" value="Genomic_DNA"/>
</dbReference>
<dbReference type="InterPro" id="IPR012914">
    <property type="entry name" value="PucR_dom"/>
</dbReference>
<gene>
    <name evidence="5" type="ORF">HKI81_01415</name>
</gene>
<protein>
    <submittedName>
        <fullName evidence="5">PucR family transcriptional regulator</fullName>
    </submittedName>
</protein>
<accession>A0A7Y2PKP7</accession>
<dbReference type="InterPro" id="IPR042070">
    <property type="entry name" value="PucR_C-HTH_sf"/>
</dbReference>
<proteinExistence type="inferred from homology"/>
<name>A0A7Y2PKP7_9THEO</name>
<dbReference type="Pfam" id="PF07905">
    <property type="entry name" value="PucR"/>
    <property type="match status" value="1"/>
</dbReference>
<dbReference type="Gene3D" id="1.10.10.2840">
    <property type="entry name" value="PucR C-terminal helix-turn-helix domain"/>
    <property type="match status" value="1"/>
</dbReference>
<feature type="domain" description="CdaR GGDEF-like" evidence="4">
    <location>
        <begin position="309"/>
        <end position="442"/>
    </location>
</feature>
<evidence type="ECO:0000313" key="5">
    <source>
        <dbReference type="EMBL" id="NNG65905.1"/>
    </source>
</evidence>
<evidence type="ECO:0000259" key="4">
    <source>
        <dbReference type="Pfam" id="PF17853"/>
    </source>
</evidence>
<evidence type="ECO:0000259" key="3">
    <source>
        <dbReference type="Pfam" id="PF13556"/>
    </source>
</evidence>
<dbReference type="Pfam" id="PF17853">
    <property type="entry name" value="GGDEF_2"/>
    <property type="match status" value="1"/>
</dbReference>
<comment type="similarity">
    <text evidence="1">Belongs to the CdaR family.</text>
</comment>
<dbReference type="InterPro" id="IPR025736">
    <property type="entry name" value="PucR_C-HTH_dom"/>
</dbReference>
<evidence type="ECO:0000256" key="1">
    <source>
        <dbReference type="ARBA" id="ARBA00006754"/>
    </source>
</evidence>
<dbReference type="Pfam" id="PF13556">
    <property type="entry name" value="HTH_30"/>
    <property type="match status" value="1"/>
</dbReference>
<dbReference type="Proteomes" id="UP000529861">
    <property type="component" value="Unassembled WGS sequence"/>
</dbReference>
<dbReference type="AlphaFoldDB" id="A0A7Y2PKP7"/>
<dbReference type="InterPro" id="IPR041522">
    <property type="entry name" value="CdaR_GGDEF"/>
</dbReference>
<organism evidence="5 6">
    <name type="scientific">Caldanaerobacter subterraneus</name>
    <dbReference type="NCBI Taxonomy" id="911092"/>
    <lineage>
        <taxon>Bacteria</taxon>
        <taxon>Bacillati</taxon>
        <taxon>Bacillota</taxon>
        <taxon>Clostridia</taxon>
        <taxon>Thermoanaerobacterales</taxon>
        <taxon>Thermoanaerobacteraceae</taxon>
        <taxon>Caldanaerobacter</taxon>
    </lineage>
</organism>
<dbReference type="InterPro" id="IPR051448">
    <property type="entry name" value="CdaR-like_regulators"/>
</dbReference>
<reference evidence="5 6" key="1">
    <citation type="submission" date="2020-04" db="EMBL/GenBank/DDBJ databases">
        <title>Draft genome sequence of Caldanaerobacter sunterraneus. strain 1523vc isolated from Griffin hot spring, Kamchatka, Russia.</title>
        <authorList>
            <person name="Toshchakov S.V."/>
            <person name="Podosokorskaya O.A."/>
            <person name="Kublanov I.V."/>
            <person name="Korzhenkov A."/>
            <person name="Patrushev M.V."/>
        </authorList>
    </citation>
    <scope>NUCLEOTIDE SEQUENCE [LARGE SCALE GENOMIC DNA]</scope>
    <source>
        <strain evidence="5 6">1523vc</strain>
    </source>
</reference>
<feature type="domain" description="Purine catabolism PurC-like" evidence="2">
    <location>
        <begin position="11"/>
        <end position="131"/>
    </location>
</feature>
<evidence type="ECO:0000259" key="2">
    <source>
        <dbReference type="Pfam" id="PF07905"/>
    </source>
</evidence>
<dbReference type="RefSeq" id="WP_170270010.1">
    <property type="nucleotide sequence ID" value="NZ_JABEQB010000003.1"/>
</dbReference>
<dbReference type="PANTHER" id="PTHR33744:SF1">
    <property type="entry name" value="DNA-BINDING TRANSCRIPTIONAL ACTIVATOR ADER"/>
    <property type="match status" value="1"/>
</dbReference>
<dbReference type="PANTHER" id="PTHR33744">
    <property type="entry name" value="CARBOHYDRATE DIACID REGULATOR"/>
    <property type="match status" value="1"/>
</dbReference>
<sequence>MTRQNGISIEEMLDLEIMNKCKLIAGFRGIRNTVSRVNIAADPDIFDWVQPGEFLLTTAYFFKKDDIEGQKRWIREASQKHLSGIGIKISPYLDCLPQEVLNYADELNFPIVDIHYSLPLSDVMIEILKEIFNKQASLLERIEKVHEEFIEVILEGKSIREVVEIVSGYIKNPVVLALNLSNKTFNQLNNVSDDIKEELLKDVKRFYTARDSKSRNKKLYEDKVIINGKFVDRMVMPIIVKDDVYGHLFTWSVNTPLGGFDLSIIDSAATIISLSVLQELNIREVEIRHRSEFFEDLISIDLKRRRKALEKAPIFDLALGNYCVVEVLSLKLRFEEKNEKREAYLINRVKDHINAAVSIIEEIMNYLNLKGIISTRLNGIQILIQFEDKEIIKNKLDDFNNRIISTLETKFPHMDIRIGVGRVYEGLEKANKSFSDAVRAIRTGKKLTNKKIITFDELGIFKILAQDTLANELEDFYKATLKKLEDYDNKKSTELLKTLEAYFMFNGNLSKISEHLYTHYNTVLYRINRIEEITGMRLDNPNDRLNLEIALKIRQLL</sequence>